<accession>L9WM57</accession>
<evidence type="ECO:0000313" key="4">
    <source>
        <dbReference type="EMBL" id="ELY49428.1"/>
    </source>
</evidence>
<dbReference type="Pfam" id="PF23991">
    <property type="entry name" value="DUF7310"/>
    <property type="match status" value="1"/>
</dbReference>
<feature type="coiled-coil region" evidence="1">
    <location>
        <begin position="31"/>
        <end position="100"/>
    </location>
</feature>
<dbReference type="EMBL" id="AOHX01000002">
    <property type="protein sequence ID" value="ELY49428.1"/>
    <property type="molecule type" value="Genomic_DNA"/>
</dbReference>
<evidence type="ECO:0000313" key="5">
    <source>
        <dbReference type="Proteomes" id="UP000011661"/>
    </source>
</evidence>
<protein>
    <recommendedName>
        <fullName evidence="3">DUF7310 domain-containing protein</fullName>
    </recommendedName>
</protein>
<feature type="compositionally biased region" description="Basic and acidic residues" evidence="2">
    <location>
        <begin position="134"/>
        <end position="145"/>
    </location>
</feature>
<comment type="caution">
    <text evidence="4">The sequence shown here is derived from an EMBL/GenBank/DDBJ whole genome shotgun (WGS) entry which is preliminary data.</text>
</comment>
<evidence type="ECO:0000256" key="2">
    <source>
        <dbReference type="SAM" id="MobiDB-lite"/>
    </source>
</evidence>
<feature type="compositionally biased region" description="Polar residues" evidence="2">
    <location>
        <begin position="109"/>
        <end position="130"/>
    </location>
</feature>
<dbReference type="eggNOG" id="arCOG07564">
    <property type="taxonomic scope" value="Archaea"/>
</dbReference>
<dbReference type="Proteomes" id="UP000011661">
    <property type="component" value="Unassembled WGS sequence"/>
</dbReference>
<dbReference type="PATRIC" id="fig|1230460.4.peg.141"/>
<feature type="compositionally biased region" description="Polar residues" evidence="2">
    <location>
        <begin position="171"/>
        <end position="184"/>
    </location>
</feature>
<dbReference type="STRING" id="1230460.C495_00645"/>
<name>L9WM57_9EURY</name>
<dbReference type="AlphaFoldDB" id="L9WM57"/>
<dbReference type="InterPro" id="IPR055734">
    <property type="entry name" value="DUF7310"/>
</dbReference>
<proteinExistence type="predicted"/>
<feature type="domain" description="DUF7310" evidence="3">
    <location>
        <begin position="7"/>
        <end position="89"/>
    </location>
</feature>
<gene>
    <name evidence="4" type="ORF">C495_00645</name>
</gene>
<keyword evidence="1" id="KW-0175">Coiled coil</keyword>
<dbReference type="SUPFAM" id="SSF57997">
    <property type="entry name" value="Tropomyosin"/>
    <property type="match status" value="1"/>
</dbReference>
<keyword evidence="5" id="KW-1185">Reference proteome</keyword>
<dbReference type="OrthoDB" id="164004at2157"/>
<feature type="region of interest" description="Disordered" evidence="2">
    <location>
        <begin position="103"/>
        <end position="205"/>
    </location>
</feature>
<sequence length="205" mass="21991">MSRRDRLEQRLAAVERVITDGDTAIDELEELATVAADVDRLEERIETHERRIAALEGEVDALDGFAGNVESVNDAVERQADAAVAAVDRLEYRLNELERTIYERPPSEAATQFAWTDETQSNEENVSQPASARVGRDNRANDDSKGAGAASESASVERTAEDVLSDADAIETTNSSVTADSASPEQAADSSEGAGVLASLRSKLP</sequence>
<evidence type="ECO:0000259" key="3">
    <source>
        <dbReference type="Pfam" id="PF23991"/>
    </source>
</evidence>
<dbReference type="RefSeq" id="WP_008158991.1">
    <property type="nucleotide sequence ID" value="NZ_AOHX01000002.1"/>
</dbReference>
<evidence type="ECO:0000256" key="1">
    <source>
        <dbReference type="SAM" id="Coils"/>
    </source>
</evidence>
<organism evidence="4 5">
    <name type="scientific">Natronorubrum sulfidifaciens JCM 14089</name>
    <dbReference type="NCBI Taxonomy" id="1230460"/>
    <lineage>
        <taxon>Archaea</taxon>
        <taxon>Methanobacteriati</taxon>
        <taxon>Methanobacteriota</taxon>
        <taxon>Stenosarchaea group</taxon>
        <taxon>Halobacteria</taxon>
        <taxon>Halobacteriales</taxon>
        <taxon>Natrialbaceae</taxon>
        <taxon>Natronorubrum</taxon>
    </lineage>
</organism>
<reference evidence="4 5" key="1">
    <citation type="journal article" date="2014" name="PLoS Genet.">
        <title>Phylogenetically driven sequencing of extremely halophilic archaea reveals strategies for static and dynamic osmo-response.</title>
        <authorList>
            <person name="Becker E.A."/>
            <person name="Seitzer P.M."/>
            <person name="Tritt A."/>
            <person name="Larsen D."/>
            <person name="Krusor M."/>
            <person name="Yao A.I."/>
            <person name="Wu D."/>
            <person name="Madern D."/>
            <person name="Eisen J.A."/>
            <person name="Darling A.E."/>
            <person name="Facciotti M.T."/>
        </authorList>
    </citation>
    <scope>NUCLEOTIDE SEQUENCE [LARGE SCALE GENOMIC DNA]</scope>
    <source>
        <strain evidence="4 5">JCM 14089</strain>
    </source>
</reference>
<dbReference type="Gene3D" id="1.10.287.1490">
    <property type="match status" value="1"/>
</dbReference>